<proteinExistence type="predicted"/>
<feature type="transmembrane region" description="Helical" evidence="1">
    <location>
        <begin position="74"/>
        <end position="91"/>
    </location>
</feature>
<keyword evidence="1" id="KW-1133">Transmembrane helix</keyword>
<gene>
    <name evidence="2" type="ORF">SAMN05444410_101225</name>
</gene>
<organism evidence="2 3">
    <name type="scientific">Hydrobacter penzbergensis</name>
    <dbReference type="NCBI Taxonomy" id="1235997"/>
    <lineage>
        <taxon>Bacteria</taxon>
        <taxon>Pseudomonadati</taxon>
        <taxon>Bacteroidota</taxon>
        <taxon>Chitinophagia</taxon>
        <taxon>Chitinophagales</taxon>
        <taxon>Chitinophagaceae</taxon>
        <taxon>Hydrobacter</taxon>
    </lineage>
</organism>
<reference evidence="2 3" key="1">
    <citation type="submission" date="2016-10" db="EMBL/GenBank/DDBJ databases">
        <authorList>
            <person name="Varghese N."/>
            <person name="Submissions S."/>
        </authorList>
    </citation>
    <scope>NUCLEOTIDE SEQUENCE [LARGE SCALE GENOMIC DNA]</scope>
    <source>
        <strain evidence="2 3">DSM 25353</strain>
    </source>
</reference>
<dbReference type="AlphaFoldDB" id="A0A8X8IDC4"/>
<keyword evidence="3" id="KW-1185">Reference proteome</keyword>
<evidence type="ECO:0000313" key="3">
    <source>
        <dbReference type="Proteomes" id="UP000198711"/>
    </source>
</evidence>
<sequence length="105" mass="11893">MDDWGIDSKVVIVSNLLLFVIGLFSIILQERSLRSNNPNAWIRMVMVSTFIKLIVLGIAVVVYMTKAGVHKNKYAIFISMGLYVLYTWIEVRTSLKLNKKSNAGN</sequence>
<keyword evidence="1" id="KW-0472">Membrane</keyword>
<accession>A0A8X8IDC4</accession>
<feature type="transmembrane region" description="Helical" evidence="1">
    <location>
        <begin position="12"/>
        <end position="28"/>
    </location>
</feature>
<protein>
    <submittedName>
        <fullName evidence="2">Uncharacterized protein</fullName>
    </submittedName>
</protein>
<dbReference type="Proteomes" id="UP000198711">
    <property type="component" value="Unassembled WGS sequence"/>
</dbReference>
<dbReference type="EMBL" id="FNNO01000001">
    <property type="protein sequence ID" value="SDW09473.1"/>
    <property type="molecule type" value="Genomic_DNA"/>
</dbReference>
<comment type="caution">
    <text evidence="2">The sequence shown here is derived from an EMBL/GenBank/DDBJ whole genome shotgun (WGS) entry which is preliminary data.</text>
</comment>
<name>A0A8X8IDC4_9BACT</name>
<evidence type="ECO:0000313" key="2">
    <source>
        <dbReference type="EMBL" id="SDW09473.1"/>
    </source>
</evidence>
<feature type="transmembrane region" description="Helical" evidence="1">
    <location>
        <begin position="40"/>
        <end position="62"/>
    </location>
</feature>
<keyword evidence="1" id="KW-0812">Transmembrane</keyword>
<evidence type="ECO:0000256" key="1">
    <source>
        <dbReference type="SAM" id="Phobius"/>
    </source>
</evidence>